<organism evidence="2 3">
    <name type="scientific">Achaetomium macrosporum</name>
    <dbReference type="NCBI Taxonomy" id="79813"/>
    <lineage>
        <taxon>Eukaryota</taxon>
        <taxon>Fungi</taxon>
        <taxon>Dikarya</taxon>
        <taxon>Ascomycota</taxon>
        <taxon>Pezizomycotina</taxon>
        <taxon>Sordariomycetes</taxon>
        <taxon>Sordariomycetidae</taxon>
        <taxon>Sordariales</taxon>
        <taxon>Chaetomiaceae</taxon>
        <taxon>Achaetomium</taxon>
    </lineage>
</organism>
<reference evidence="2" key="2">
    <citation type="submission" date="2023-05" db="EMBL/GenBank/DDBJ databases">
        <authorList>
            <consortium name="Lawrence Berkeley National Laboratory"/>
            <person name="Steindorff A."/>
            <person name="Hensen N."/>
            <person name="Bonometti L."/>
            <person name="Westerberg I."/>
            <person name="Brannstrom I.O."/>
            <person name="Guillou S."/>
            <person name="Cros-Aarteil S."/>
            <person name="Calhoun S."/>
            <person name="Haridas S."/>
            <person name="Kuo A."/>
            <person name="Mondo S."/>
            <person name="Pangilinan J."/>
            <person name="Riley R."/>
            <person name="Labutti K."/>
            <person name="Andreopoulos B."/>
            <person name="Lipzen A."/>
            <person name="Chen C."/>
            <person name="Yanf M."/>
            <person name="Daum C."/>
            <person name="Ng V."/>
            <person name="Clum A."/>
            <person name="Ohm R."/>
            <person name="Martin F."/>
            <person name="Silar P."/>
            <person name="Natvig D."/>
            <person name="Lalanne C."/>
            <person name="Gautier V."/>
            <person name="Ament-Velasquez S.L."/>
            <person name="Kruys A."/>
            <person name="Hutchinson M.I."/>
            <person name="Powell A.J."/>
            <person name="Barry K."/>
            <person name="Miller A.N."/>
            <person name="Grigoriev I.V."/>
            <person name="Debuchy R."/>
            <person name="Gladieux P."/>
            <person name="Thoren M.H."/>
            <person name="Johannesson H."/>
        </authorList>
    </citation>
    <scope>NUCLEOTIDE SEQUENCE</scope>
    <source>
        <strain evidence="2">CBS 532.94</strain>
    </source>
</reference>
<gene>
    <name evidence="2" type="ORF">C8A03DRAFT_11295</name>
</gene>
<dbReference type="Proteomes" id="UP001303760">
    <property type="component" value="Unassembled WGS sequence"/>
</dbReference>
<feature type="compositionally biased region" description="Polar residues" evidence="1">
    <location>
        <begin position="37"/>
        <end position="47"/>
    </location>
</feature>
<evidence type="ECO:0000313" key="2">
    <source>
        <dbReference type="EMBL" id="KAK4242524.1"/>
    </source>
</evidence>
<reference evidence="2" key="1">
    <citation type="journal article" date="2023" name="Mol. Phylogenet. Evol.">
        <title>Genome-scale phylogeny and comparative genomics of the fungal order Sordariales.</title>
        <authorList>
            <person name="Hensen N."/>
            <person name="Bonometti L."/>
            <person name="Westerberg I."/>
            <person name="Brannstrom I.O."/>
            <person name="Guillou S."/>
            <person name="Cros-Aarteil S."/>
            <person name="Calhoun S."/>
            <person name="Haridas S."/>
            <person name="Kuo A."/>
            <person name="Mondo S."/>
            <person name="Pangilinan J."/>
            <person name="Riley R."/>
            <person name="LaButti K."/>
            <person name="Andreopoulos B."/>
            <person name="Lipzen A."/>
            <person name="Chen C."/>
            <person name="Yan M."/>
            <person name="Daum C."/>
            <person name="Ng V."/>
            <person name="Clum A."/>
            <person name="Steindorff A."/>
            <person name="Ohm R.A."/>
            <person name="Martin F."/>
            <person name="Silar P."/>
            <person name="Natvig D.O."/>
            <person name="Lalanne C."/>
            <person name="Gautier V."/>
            <person name="Ament-Velasquez S.L."/>
            <person name="Kruys A."/>
            <person name="Hutchinson M.I."/>
            <person name="Powell A.J."/>
            <person name="Barry K."/>
            <person name="Miller A.N."/>
            <person name="Grigoriev I.V."/>
            <person name="Debuchy R."/>
            <person name="Gladieux P."/>
            <person name="Hiltunen Thoren M."/>
            <person name="Johannesson H."/>
        </authorList>
    </citation>
    <scope>NUCLEOTIDE SEQUENCE</scope>
    <source>
        <strain evidence="2">CBS 532.94</strain>
    </source>
</reference>
<evidence type="ECO:0008006" key="4">
    <source>
        <dbReference type="Google" id="ProtNLM"/>
    </source>
</evidence>
<feature type="compositionally biased region" description="Polar residues" evidence="1">
    <location>
        <begin position="17"/>
        <end position="26"/>
    </location>
</feature>
<accession>A0AAN7HJK7</accession>
<dbReference type="EMBL" id="MU860007">
    <property type="protein sequence ID" value="KAK4242524.1"/>
    <property type="molecule type" value="Genomic_DNA"/>
</dbReference>
<name>A0AAN7HJK7_9PEZI</name>
<keyword evidence="3" id="KW-1185">Reference proteome</keyword>
<sequence>MVGKKGAASGAARSKTNKTNHNTSSHKQSKKIPPAVSSVQAGQAEKQTISDDARKQQQRVLDVFRHAFSEVFSSPDFTATLQSVKQALFDRDFARAFGNPEHLAVYAARWSPTRALCYASVLSGIKEHLESLCYPSQLDGSGIGDSEDLDEVKPASIAEPQRSPPLRVLSIGGGAAELVAFGAFLNEHTSAKSAPLSGSITLLDSGPWIAAVSQLSTALTTPPALSKYASAAAKLSNTAMVSPSLFTSAFLQHDALSLDKDRLSSLLGATPLLITVLFTLNELFTASGIGKTTAFLLDLTATVPFGSLLLVVDSPGSYSETSVGKEAKRYPMQWLLDRIMLGTRREPINGRRWAKIESQDSVWFRLASEVLDYPIPLENMRYQMHLYRAEDASQGDGDDD</sequence>
<dbReference type="InterPro" id="IPR021463">
    <property type="entry name" value="Methyltransf_34"/>
</dbReference>
<comment type="caution">
    <text evidence="2">The sequence shown here is derived from an EMBL/GenBank/DDBJ whole genome shotgun (WGS) entry which is preliminary data.</text>
</comment>
<evidence type="ECO:0000256" key="1">
    <source>
        <dbReference type="SAM" id="MobiDB-lite"/>
    </source>
</evidence>
<dbReference type="AlphaFoldDB" id="A0AAN7HJK7"/>
<evidence type="ECO:0000313" key="3">
    <source>
        <dbReference type="Proteomes" id="UP001303760"/>
    </source>
</evidence>
<protein>
    <recommendedName>
        <fullName evidence="4">25S rRNA (Uridine(2843)-N(3))-methyltransferase</fullName>
    </recommendedName>
</protein>
<proteinExistence type="predicted"/>
<feature type="compositionally biased region" description="Low complexity" evidence="1">
    <location>
        <begin position="1"/>
        <end position="14"/>
    </location>
</feature>
<feature type="region of interest" description="Disordered" evidence="1">
    <location>
        <begin position="1"/>
        <end position="53"/>
    </location>
</feature>
<dbReference type="Pfam" id="PF11312">
    <property type="entry name" value="Methyltransf_34"/>
    <property type="match status" value="1"/>
</dbReference>